<dbReference type="InterPro" id="IPR036388">
    <property type="entry name" value="WH-like_DNA-bd_sf"/>
</dbReference>
<dbReference type="PANTHER" id="PTHR34580:SF3">
    <property type="entry name" value="PROTEIN PAFB"/>
    <property type="match status" value="1"/>
</dbReference>
<dbReference type="InterPro" id="IPR036390">
    <property type="entry name" value="WH_DNA-bd_sf"/>
</dbReference>
<evidence type="ECO:0000259" key="1">
    <source>
        <dbReference type="Pfam" id="PF08279"/>
    </source>
</evidence>
<dbReference type="SUPFAM" id="SSF46785">
    <property type="entry name" value="Winged helix' DNA-binding domain"/>
    <property type="match status" value="1"/>
</dbReference>
<dbReference type="InterPro" id="IPR013196">
    <property type="entry name" value="HTH_11"/>
</dbReference>
<feature type="domain" description="WCX" evidence="3">
    <location>
        <begin position="241"/>
        <end position="315"/>
    </location>
</feature>
<dbReference type="Gene3D" id="1.10.10.10">
    <property type="entry name" value="Winged helix-like DNA-binding domain superfamily/Winged helix DNA-binding domain"/>
    <property type="match status" value="1"/>
</dbReference>
<proteinExistence type="predicted"/>
<organism evidence="4 5">
    <name type="scientific">Pseudothauera rhizosphaerae</name>
    <dbReference type="NCBI Taxonomy" id="2565932"/>
    <lineage>
        <taxon>Bacteria</taxon>
        <taxon>Pseudomonadati</taxon>
        <taxon>Pseudomonadota</taxon>
        <taxon>Betaproteobacteria</taxon>
        <taxon>Rhodocyclales</taxon>
        <taxon>Zoogloeaceae</taxon>
        <taxon>Pseudothauera</taxon>
    </lineage>
</organism>
<dbReference type="InterPro" id="IPR057727">
    <property type="entry name" value="WCX_dom"/>
</dbReference>
<feature type="domain" description="WYL" evidence="2">
    <location>
        <begin position="143"/>
        <end position="209"/>
    </location>
</feature>
<accession>A0A4S4AML7</accession>
<dbReference type="EMBL" id="SSOD01000011">
    <property type="protein sequence ID" value="THF60398.1"/>
    <property type="molecule type" value="Genomic_DNA"/>
</dbReference>
<dbReference type="Proteomes" id="UP000307956">
    <property type="component" value="Unassembled WGS sequence"/>
</dbReference>
<sequence length="322" mass="37034">MNRAERIFHLHRLLKARQPPSLSRLMEELNASRATINRDLEYMRLFMGAPIVYDRNTNGYRYDPAAPEFELPGLWFNHSELHALLACEQLLEEVQPGLLSPYIGPLRARIRKLLGQGGASAETVRARVLLRSIARRGVNAESFGTVASAVLGQRQIRIDYTGREREETTTRTVHPQRLVRYRDNWYLVAWCETAGNPRIFSLDRIETAHPTDEPARDLPADGLDRFMNASFGIFSGEARAWAVLRFTAHAARWIENETWHPDQIGQWHGDSYELQVPYSDPRELLMDILKYGPEVEVLAPRELRRETAERLRAAAARYQTMT</sequence>
<protein>
    <submittedName>
        <fullName evidence="4">YafY family transcriptional regulator</fullName>
    </submittedName>
</protein>
<dbReference type="OrthoDB" id="6400324at2"/>
<dbReference type="PANTHER" id="PTHR34580">
    <property type="match status" value="1"/>
</dbReference>
<evidence type="ECO:0000313" key="5">
    <source>
        <dbReference type="Proteomes" id="UP000307956"/>
    </source>
</evidence>
<dbReference type="InterPro" id="IPR051534">
    <property type="entry name" value="CBASS_pafABC_assoc_protein"/>
</dbReference>
<dbReference type="AlphaFoldDB" id="A0A4S4AML7"/>
<keyword evidence="5" id="KW-1185">Reference proteome</keyword>
<name>A0A4S4AML7_9RHOO</name>
<reference evidence="4 5" key="1">
    <citation type="submission" date="2019-04" db="EMBL/GenBank/DDBJ databases">
        <title>Azoarcus rhizosphaerae sp. nov. isolated from rhizosphere of Ficus religiosa.</title>
        <authorList>
            <person name="Lin S.-Y."/>
            <person name="Hameed A."/>
            <person name="Hsu Y.-H."/>
            <person name="Young C.-C."/>
        </authorList>
    </citation>
    <scope>NUCLEOTIDE SEQUENCE [LARGE SCALE GENOMIC DNA]</scope>
    <source>
        <strain evidence="4 5">CC-YHH848</strain>
    </source>
</reference>
<evidence type="ECO:0000259" key="3">
    <source>
        <dbReference type="Pfam" id="PF25583"/>
    </source>
</evidence>
<dbReference type="Pfam" id="PF13280">
    <property type="entry name" value="WYL"/>
    <property type="match status" value="1"/>
</dbReference>
<comment type="caution">
    <text evidence="4">The sequence shown here is derived from an EMBL/GenBank/DDBJ whole genome shotgun (WGS) entry which is preliminary data.</text>
</comment>
<feature type="domain" description="Helix-turn-helix type 11" evidence="1">
    <location>
        <begin position="8"/>
        <end position="61"/>
    </location>
</feature>
<dbReference type="Pfam" id="PF25583">
    <property type="entry name" value="WCX"/>
    <property type="match status" value="1"/>
</dbReference>
<dbReference type="InterPro" id="IPR026881">
    <property type="entry name" value="WYL_dom"/>
</dbReference>
<evidence type="ECO:0000313" key="4">
    <source>
        <dbReference type="EMBL" id="THF60398.1"/>
    </source>
</evidence>
<dbReference type="RefSeq" id="WP_136385699.1">
    <property type="nucleotide sequence ID" value="NZ_SSOD01000011.1"/>
</dbReference>
<evidence type="ECO:0000259" key="2">
    <source>
        <dbReference type="Pfam" id="PF13280"/>
    </source>
</evidence>
<dbReference type="Pfam" id="PF08279">
    <property type="entry name" value="HTH_11"/>
    <property type="match status" value="1"/>
</dbReference>
<gene>
    <name evidence="4" type="ORF">E6O51_14460</name>
</gene>
<dbReference type="PROSITE" id="PS52050">
    <property type="entry name" value="WYL"/>
    <property type="match status" value="1"/>
</dbReference>